<comment type="caution">
    <text evidence="1">The sequence shown here is derived from an EMBL/GenBank/DDBJ whole genome shotgun (WGS) entry which is preliminary data.</text>
</comment>
<dbReference type="SUPFAM" id="SSF55826">
    <property type="entry name" value="YbaK/ProRS associated domain"/>
    <property type="match status" value="1"/>
</dbReference>
<gene>
    <name evidence="1" type="ORF">ACFR9S_14875</name>
</gene>
<protein>
    <submittedName>
        <fullName evidence="1">YbaK/EbsC family protein</fullName>
    </submittedName>
</protein>
<keyword evidence="2" id="KW-1185">Reference proteome</keyword>
<reference evidence="1 2" key="1">
    <citation type="journal article" date="2019" name="Int. J. Syst. Evol. Microbiol.">
        <title>The Global Catalogue of Microorganisms (GCM) 10K type strain sequencing project: providing services to taxonomists for standard genome sequencing and annotation.</title>
        <authorList>
            <consortium name="The Broad Institute Genomics Platform"/>
            <consortium name="The Broad Institute Genome Sequencing Center for Infectious Disease"/>
            <person name="Wu L."/>
            <person name="Ma J."/>
        </authorList>
    </citation>
    <scope>NUCLEOTIDE SEQUENCE [LARGE SCALE GENOMIC DNA]</scope>
    <source>
        <strain evidence="1 2">CGMCC 1.12285</strain>
    </source>
</reference>
<dbReference type="GO" id="GO:0006399">
    <property type="term" value="P:tRNA metabolic process"/>
    <property type="evidence" value="ECO:0007669"/>
    <property type="project" value="UniProtKB-ARBA"/>
</dbReference>
<dbReference type="InterPro" id="IPR036754">
    <property type="entry name" value="YbaK/aa-tRNA-synt-asso_dom_sf"/>
</dbReference>
<evidence type="ECO:0000313" key="1">
    <source>
        <dbReference type="EMBL" id="MFD1527566.1"/>
    </source>
</evidence>
<organism evidence="1 2">
    <name type="scientific">Halolamina salina</name>
    <dbReference type="NCBI Taxonomy" id="1220023"/>
    <lineage>
        <taxon>Archaea</taxon>
        <taxon>Methanobacteriati</taxon>
        <taxon>Methanobacteriota</taxon>
        <taxon>Stenosarchaea group</taxon>
        <taxon>Halobacteria</taxon>
        <taxon>Halobacteriales</taxon>
        <taxon>Haloferacaceae</taxon>
    </lineage>
</organism>
<dbReference type="AlphaFoldDB" id="A0ABD6BAH3"/>
<dbReference type="Proteomes" id="UP001597111">
    <property type="component" value="Unassembled WGS sequence"/>
</dbReference>
<sequence>MHARVAEFAEFAEERHGLAIDPVEFPEEGTPTAADAAEAVDCEIGQIVNSLVFDVGGSPAQGAGE</sequence>
<accession>A0ABD6BAH3</accession>
<proteinExistence type="predicted"/>
<evidence type="ECO:0000313" key="2">
    <source>
        <dbReference type="Proteomes" id="UP001597111"/>
    </source>
</evidence>
<dbReference type="Gene3D" id="3.90.960.10">
    <property type="entry name" value="YbaK/aminoacyl-tRNA synthetase-associated domain"/>
    <property type="match status" value="1"/>
</dbReference>
<feature type="non-terminal residue" evidence="1">
    <location>
        <position position="65"/>
    </location>
</feature>
<dbReference type="EMBL" id="JBHUDH010000222">
    <property type="protein sequence ID" value="MFD1527566.1"/>
    <property type="molecule type" value="Genomic_DNA"/>
</dbReference>
<name>A0ABD6BAH3_9EURY</name>